<keyword evidence="2" id="KW-1003">Cell membrane</keyword>
<protein>
    <submittedName>
        <fullName evidence="7">YihY/virulence factor BrkB family protein</fullName>
    </submittedName>
</protein>
<dbReference type="AlphaFoldDB" id="A0A3S0AZG5"/>
<evidence type="ECO:0000256" key="6">
    <source>
        <dbReference type="SAM" id="Phobius"/>
    </source>
</evidence>
<keyword evidence="8" id="KW-1185">Reference proteome</keyword>
<dbReference type="OrthoDB" id="9797028at2"/>
<gene>
    <name evidence="7" type="ORF">EHW67_08695</name>
</gene>
<feature type="transmembrane region" description="Helical" evidence="6">
    <location>
        <begin position="103"/>
        <end position="128"/>
    </location>
</feature>
<dbReference type="EMBL" id="RQPJ01000003">
    <property type="protein sequence ID" value="RTE54000.1"/>
    <property type="molecule type" value="Genomic_DNA"/>
</dbReference>
<evidence type="ECO:0000256" key="3">
    <source>
        <dbReference type="ARBA" id="ARBA00022692"/>
    </source>
</evidence>
<dbReference type="Proteomes" id="UP000267585">
    <property type="component" value="Unassembled WGS sequence"/>
</dbReference>
<dbReference type="InterPro" id="IPR017039">
    <property type="entry name" value="Virul_fac_BrkB"/>
</dbReference>
<dbReference type="RefSeq" id="WP_126161988.1">
    <property type="nucleotide sequence ID" value="NZ_RQPJ01000003.1"/>
</dbReference>
<dbReference type="Pfam" id="PF03631">
    <property type="entry name" value="Virul_fac_BrkB"/>
    <property type="match status" value="1"/>
</dbReference>
<accession>A0A3S0AZG5</accession>
<keyword evidence="4 6" id="KW-1133">Transmembrane helix</keyword>
<feature type="transmembrane region" description="Helical" evidence="6">
    <location>
        <begin position="36"/>
        <end position="60"/>
    </location>
</feature>
<feature type="transmembrane region" description="Helical" evidence="6">
    <location>
        <begin position="149"/>
        <end position="171"/>
    </location>
</feature>
<keyword evidence="3 6" id="KW-0812">Transmembrane</keyword>
<dbReference type="PANTHER" id="PTHR30213">
    <property type="entry name" value="INNER MEMBRANE PROTEIN YHJD"/>
    <property type="match status" value="1"/>
</dbReference>
<dbReference type="GO" id="GO:0005886">
    <property type="term" value="C:plasma membrane"/>
    <property type="evidence" value="ECO:0007669"/>
    <property type="project" value="UniProtKB-SubCell"/>
</dbReference>
<comment type="subcellular location">
    <subcellularLocation>
        <location evidence="1">Cell membrane</location>
        <topology evidence="1">Multi-pass membrane protein</topology>
    </subcellularLocation>
</comment>
<organism evidence="7 8">
    <name type="scientific">Arenibacter aquaticus</name>
    <dbReference type="NCBI Taxonomy" id="2489054"/>
    <lineage>
        <taxon>Bacteria</taxon>
        <taxon>Pseudomonadati</taxon>
        <taxon>Bacteroidota</taxon>
        <taxon>Flavobacteriia</taxon>
        <taxon>Flavobacteriales</taxon>
        <taxon>Flavobacteriaceae</taxon>
        <taxon>Arenibacter</taxon>
    </lineage>
</organism>
<name>A0A3S0AZG5_9FLAO</name>
<proteinExistence type="predicted"/>
<sequence length="305" mass="33092">MGSNTQEKFSLKALPGLIIDTYKSWMSHDPFRSSAVVAYYAILSLPALLVIIVNVVGAVWGTEIVQGKLTEEFSMALGSDAATSIQGMIAETQNEHKSTLSSIIGVGVLLFAATGVVYHLKISLNAIWRIKSDPQAKIKKVVLDRMLSFAFILAIGFLLLISFMVTAAISVLNDFIRQVLPDILLYVAYGIDFLISIAIISVLFGLMFKYLPDANVKWPSVRIGAVITALLFVLGKSALGYYFGQAEPGSTYGAAGTVVLILLWVSYSCLILFFGAEFTYNYAERFGSGIEPNSRAVATSNPKTT</sequence>
<feature type="transmembrane region" description="Helical" evidence="6">
    <location>
        <begin position="183"/>
        <end position="211"/>
    </location>
</feature>
<evidence type="ECO:0000256" key="2">
    <source>
        <dbReference type="ARBA" id="ARBA00022475"/>
    </source>
</evidence>
<comment type="caution">
    <text evidence="7">The sequence shown here is derived from an EMBL/GenBank/DDBJ whole genome shotgun (WGS) entry which is preliminary data.</text>
</comment>
<dbReference type="PANTHER" id="PTHR30213:SF1">
    <property type="entry name" value="INNER MEMBRANE PROTEIN YHJD"/>
    <property type="match status" value="1"/>
</dbReference>
<feature type="transmembrane region" description="Helical" evidence="6">
    <location>
        <begin position="255"/>
        <end position="276"/>
    </location>
</feature>
<evidence type="ECO:0000256" key="5">
    <source>
        <dbReference type="ARBA" id="ARBA00023136"/>
    </source>
</evidence>
<feature type="transmembrane region" description="Helical" evidence="6">
    <location>
        <begin position="223"/>
        <end position="243"/>
    </location>
</feature>
<evidence type="ECO:0000256" key="1">
    <source>
        <dbReference type="ARBA" id="ARBA00004651"/>
    </source>
</evidence>
<evidence type="ECO:0000313" key="8">
    <source>
        <dbReference type="Proteomes" id="UP000267585"/>
    </source>
</evidence>
<dbReference type="NCBIfam" id="TIGR00765">
    <property type="entry name" value="yihY_not_rbn"/>
    <property type="match status" value="1"/>
</dbReference>
<evidence type="ECO:0000313" key="7">
    <source>
        <dbReference type="EMBL" id="RTE54000.1"/>
    </source>
</evidence>
<reference evidence="7 8" key="1">
    <citation type="submission" date="2018-11" db="EMBL/GenBank/DDBJ databases">
        <title>Arenibacter aquaticus sp.nov., a marine bacterium isolated from surface seawater in the South China Sea.</title>
        <authorList>
            <person name="Guo J."/>
            <person name="Sun J."/>
        </authorList>
    </citation>
    <scope>NUCLEOTIDE SEQUENCE [LARGE SCALE GENOMIC DNA]</scope>
    <source>
        <strain evidence="7 8">GUO666</strain>
    </source>
</reference>
<evidence type="ECO:0000256" key="4">
    <source>
        <dbReference type="ARBA" id="ARBA00022989"/>
    </source>
</evidence>
<keyword evidence="5 6" id="KW-0472">Membrane</keyword>
<dbReference type="PIRSF" id="PIRSF035875">
    <property type="entry name" value="RNase_BN"/>
    <property type="match status" value="1"/>
</dbReference>